<dbReference type="InterPro" id="IPR044516">
    <property type="entry name" value="UXS-like"/>
</dbReference>
<keyword evidence="10" id="KW-0325">Glycoprotein</keyword>
<keyword evidence="4" id="KW-0210">Decarboxylase</keyword>
<evidence type="ECO:0000313" key="14">
    <source>
        <dbReference type="EMBL" id="PIU33243.1"/>
    </source>
</evidence>
<keyword evidence="11" id="KW-0456">Lyase</keyword>
<sequence>MKILVAGGAGFIGSHLCEKLLKKGYEVFCVDNLLTGNKKNIEKFLKNKKFHFINWDVTERPPQEIAGERFNVIFHLASPASPNPESPLSYLNYPAETLFVNSLGTYNLLELANQDKAKFLFASTSEIYGDPQISPQPETYWGNVNPSGIRSCYDEAKRFGEAMTMVFVRKFKVDARIVRIFNTYGPKMDKNDGRVIVNFINQVIKNKSITVYGKGQQTRSFCYIDDTIEGLLMAMFKPKTGGEIFNIGNDEEYTILQLAQIVIKLTKSKSKVVFKPLPVDDPSNRCPDLSKAKKALNFKIKTSLREGLLKTIEYFKHDGY</sequence>
<dbReference type="GO" id="GO:0048040">
    <property type="term" value="F:UDP-glucuronate decarboxylase activity"/>
    <property type="evidence" value="ECO:0007669"/>
    <property type="project" value="TreeGrafter"/>
</dbReference>
<dbReference type="EMBL" id="PEXA01000034">
    <property type="protein sequence ID" value="PIU33243.1"/>
    <property type="molecule type" value="Genomic_DNA"/>
</dbReference>
<dbReference type="PANTHER" id="PTHR43078">
    <property type="entry name" value="UDP-GLUCURONIC ACID DECARBOXYLASE-RELATED"/>
    <property type="match status" value="1"/>
</dbReference>
<dbReference type="GO" id="GO:0033320">
    <property type="term" value="P:UDP-D-xylose biosynthetic process"/>
    <property type="evidence" value="ECO:0007669"/>
    <property type="project" value="UniProtKB-UniPathway"/>
</dbReference>
<dbReference type="GO" id="GO:0005737">
    <property type="term" value="C:cytoplasm"/>
    <property type="evidence" value="ECO:0007669"/>
    <property type="project" value="TreeGrafter"/>
</dbReference>
<evidence type="ECO:0000256" key="4">
    <source>
        <dbReference type="ARBA" id="ARBA00022793"/>
    </source>
</evidence>
<evidence type="ECO:0000256" key="12">
    <source>
        <dbReference type="ARBA" id="ARBA00037859"/>
    </source>
</evidence>
<dbReference type="FunFam" id="3.40.50.720:FF:000065">
    <property type="entry name" value="UDP-glucuronic acid decarboxylase 1"/>
    <property type="match status" value="1"/>
</dbReference>
<protein>
    <submittedName>
        <fullName evidence="14">NAD-dependent dehydratase</fullName>
    </submittedName>
</protein>
<keyword evidence="3" id="KW-0812">Transmembrane</keyword>
<reference evidence="15" key="1">
    <citation type="submission" date="2017-09" db="EMBL/GenBank/DDBJ databases">
        <title>Depth-based differentiation of microbial function through sediment-hosted aquifers and enrichment of novel symbionts in the deep terrestrial subsurface.</title>
        <authorList>
            <person name="Probst A.J."/>
            <person name="Ladd B."/>
            <person name="Jarett J.K."/>
            <person name="Geller-Mcgrath D.E."/>
            <person name="Sieber C.M.K."/>
            <person name="Emerson J.B."/>
            <person name="Anantharaman K."/>
            <person name="Thomas B.C."/>
            <person name="Malmstrom R."/>
            <person name="Stieglmeier M."/>
            <person name="Klingl A."/>
            <person name="Woyke T."/>
            <person name="Ryan C.M."/>
            <person name="Banfield J.F."/>
        </authorList>
    </citation>
    <scope>NUCLEOTIDE SEQUENCE [LARGE SCALE GENOMIC DNA]</scope>
</reference>
<dbReference type="Proteomes" id="UP000229559">
    <property type="component" value="Unassembled WGS sequence"/>
</dbReference>
<evidence type="ECO:0000256" key="2">
    <source>
        <dbReference type="ARBA" id="ARBA00004323"/>
    </source>
</evidence>
<gene>
    <name evidence="14" type="ORF">COT04_01075</name>
</gene>
<dbReference type="GO" id="GO:0042732">
    <property type="term" value="P:D-xylose metabolic process"/>
    <property type="evidence" value="ECO:0007669"/>
    <property type="project" value="InterPro"/>
</dbReference>
<dbReference type="Gene3D" id="3.40.50.720">
    <property type="entry name" value="NAD(P)-binding Rossmann-like Domain"/>
    <property type="match status" value="1"/>
</dbReference>
<dbReference type="UniPathway" id="UPA00796">
    <property type="reaction ID" value="UER00771"/>
</dbReference>
<keyword evidence="7" id="KW-0520">NAD</keyword>
<dbReference type="Pfam" id="PF01370">
    <property type="entry name" value="Epimerase"/>
    <property type="match status" value="1"/>
</dbReference>
<keyword evidence="8" id="KW-0333">Golgi apparatus</keyword>
<evidence type="ECO:0000256" key="1">
    <source>
        <dbReference type="ARBA" id="ARBA00001911"/>
    </source>
</evidence>
<evidence type="ECO:0000256" key="5">
    <source>
        <dbReference type="ARBA" id="ARBA00022968"/>
    </source>
</evidence>
<dbReference type="SUPFAM" id="SSF51735">
    <property type="entry name" value="NAD(P)-binding Rossmann-fold domains"/>
    <property type="match status" value="1"/>
</dbReference>
<comment type="caution">
    <text evidence="14">The sequence shown here is derived from an EMBL/GenBank/DDBJ whole genome shotgun (WGS) entry which is preliminary data.</text>
</comment>
<evidence type="ECO:0000313" key="15">
    <source>
        <dbReference type="Proteomes" id="UP000229559"/>
    </source>
</evidence>
<keyword evidence="6" id="KW-1133">Transmembrane helix</keyword>
<dbReference type="InterPro" id="IPR036291">
    <property type="entry name" value="NAD(P)-bd_dom_sf"/>
</dbReference>
<proteinExistence type="predicted"/>
<accession>A0A2M6YQ52</accession>
<evidence type="ECO:0000256" key="10">
    <source>
        <dbReference type="ARBA" id="ARBA00023180"/>
    </source>
</evidence>
<dbReference type="InterPro" id="IPR001509">
    <property type="entry name" value="Epimerase_deHydtase"/>
</dbReference>
<evidence type="ECO:0000256" key="3">
    <source>
        <dbReference type="ARBA" id="ARBA00022692"/>
    </source>
</evidence>
<keyword evidence="5" id="KW-0735">Signal-anchor</keyword>
<keyword evidence="9" id="KW-0472">Membrane</keyword>
<evidence type="ECO:0000256" key="6">
    <source>
        <dbReference type="ARBA" id="ARBA00022989"/>
    </source>
</evidence>
<dbReference type="CDD" id="cd05230">
    <property type="entry name" value="UGD_SDR_e"/>
    <property type="match status" value="1"/>
</dbReference>
<dbReference type="PANTHER" id="PTHR43078:SF6">
    <property type="entry name" value="UDP-GLUCURONIC ACID DECARBOXYLASE 1"/>
    <property type="match status" value="1"/>
</dbReference>
<evidence type="ECO:0000256" key="9">
    <source>
        <dbReference type="ARBA" id="ARBA00023136"/>
    </source>
</evidence>
<comment type="cofactor">
    <cofactor evidence="1">
        <name>NAD(+)</name>
        <dbReference type="ChEBI" id="CHEBI:57540"/>
    </cofactor>
</comment>
<name>A0A2M6YQ52_9BACT</name>
<evidence type="ECO:0000256" key="7">
    <source>
        <dbReference type="ARBA" id="ARBA00023027"/>
    </source>
</evidence>
<evidence type="ECO:0000256" key="8">
    <source>
        <dbReference type="ARBA" id="ARBA00023034"/>
    </source>
</evidence>
<comment type="subcellular location">
    <subcellularLocation>
        <location evidence="2">Golgi apparatus membrane</location>
        <topology evidence="2">Single-pass type II membrane protein</topology>
    </subcellularLocation>
    <subcellularLocation>
        <location evidence="12">Golgi apparatus</location>
        <location evidence="12">Golgi stack membrane</location>
    </subcellularLocation>
</comment>
<evidence type="ECO:0000259" key="13">
    <source>
        <dbReference type="Pfam" id="PF01370"/>
    </source>
</evidence>
<feature type="domain" description="NAD-dependent epimerase/dehydratase" evidence="13">
    <location>
        <begin position="3"/>
        <end position="248"/>
    </location>
</feature>
<dbReference type="PRINTS" id="PR01713">
    <property type="entry name" value="NUCEPIMERASE"/>
</dbReference>
<dbReference type="GO" id="GO:0070403">
    <property type="term" value="F:NAD+ binding"/>
    <property type="evidence" value="ECO:0007669"/>
    <property type="project" value="InterPro"/>
</dbReference>
<organism evidence="14 15">
    <name type="scientific">Candidatus Shapirobacteria bacterium CG07_land_8_20_14_0_80_39_12</name>
    <dbReference type="NCBI Taxonomy" id="1974480"/>
    <lineage>
        <taxon>Bacteria</taxon>
        <taxon>Candidatus Shapironibacteriota</taxon>
    </lineage>
</organism>
<dbReference type="AlphaFoldDB" id="A0A2M6YQ52"/>
<evidence type="ECO:0000256" key="11">
    <source>
        <dbReference type="ARBA" id="ARBA00023239"/>
    </source>
</evidence>